<dbReference type="GO" id="GO:0000271">
    <property type="term" value="P:polysaccharide biosynthetic process"/>
    <property type="evidence" value="ECO:0007669"/>
    <property type="project" value="TreeGrafter"/>
</dbReference>
<dbReference type="GO" id="GO:0030170">
    <property type="term" value="F:pyridoxal phosphate binding"/>
    <property type="evidence" value="ECO:0007669"/>
    <property type="project" value="TreeGrafter"/>
</dbReference>
<dbReference type="Proteomes" id="UP001157947">
    <property type="component" value="Unassembled WGS sequence"/>
</dbReference>
<reference evidence="4" key="1">
    <citation type="submission" date="2017-05" db="EMBL/GenBank/DDBJ databases">
        <authorList>
            <person name="Varghese N."/>
            <person name="Submissions S."/>
        </authorList>
    </citation>
    <scope>NUCLEOTIDE SEQUENCE</scope>
    <source>
        <strain evidence="4">DSM 18763</strain>
    </source>
</reference>
<comment type="caution">
    <text evidence="4">The sequence shown here is derived from an EMBL/GenBank/DDBJ whole genome shotgun (WGS) entry which is preliminary data.</text>
</comment>
<dbReference type="SUPFAM" id="SSF88723">
    <property type="entry name" value="PIN domain-like"/>
    <property type="match status" value="1"/>
</dbReference>
<comment type="similarity">
    <text evidence="2 3">Belongs to the DegT/DnrJ/EryC1 family.</text>
</comment>
<dbReference type="Gene3D" id="3.90.1150.10">
    <property type="entry name" value="Aspartate Aminotransferase, domain 1"/>
    <property type="match status" value="1"/>
</dbReference>
<dbReference type="InterPro" id="IPR015421">
    <property type="entry name" value="PyrdxlP-dep_Trfase_major"/>
</dbReference>
<name>A0AA45WN62_9AQUI</name>
<dbReference type="PANTHER" id="PTHR30244:SF36">
    <property type="entry name" value="3-OXO-GLUCOSE-6-PHOSPHATE:GLUTAMATE AMINOTRANSFERASE"/>
    <property type="match status" value="1"/>
</dbReference>
<evidence type="ECO:0000256" key="1">
    <source>
        <dbReference type="ARBA" id="ARBA00022898"/>
    </source>
</evidence>
<keyword evidence="5" id="KW-1185">Reference proteome</keyword>
<dbReference type="PANTHER" id="PTHR30244">
    <property type="entry name" value="TRANSAMINASE"/>
    <property type="match status" value="1"/>
</dbReference>
<dbReference type="CDD" id="cd00616">
    <property type="entry name" value="AHBA_syn"/>
    <property type="match status" value="1"/>
</dbReference>
<dbReference type="EMBL" id="FXTX01000016">
    <property type="protein sequence ID" value="SMP17422.1"/>
    <property type="molecule type" value="Genomic_DNA"/>
</dbReference>
<proteinExistence type="inferred from homology"/>
<keyword evidence="1 3" id="KW-0663">Pyridoxal phosphate</keyword>
<dbReference type="Gene3D" id="3.40.50.1010">
    <property type="entry name" value="5'-nuclease"/>
    <property type="match status" value="1"/>
</dbReference>
<dbReference type="InterPro" id="IPR000653">
    <property type="entry name" value="DegT/StrS_aminotransferase"/>
</dbReference>
<dbReference type="RefSeq" id="WP_265134187.1">
    <property type="nucleotide sequence ID" value="NZ_FXTX01000016.1"/>
</dbReference>
<gene>
    <name evidence="4" type="ORF">SAMN06264868_11616</name>
</gene>
<dbReference type="InterPro" id="IPR029060">
    <property type="entry name" value="PIN-like_dom_sf"/>
</dbReference>
<dbReference type="Gene3D" id="3.40.640.10">
    <property type="entry name" value="Type I PLP-dependent aspartate aminotransferase-like (Major domain)"/>
    <property type="match status" value="1"/>
</dbReference>
<dbReference type="InterPro" id="IPR015424">
    <property type="entry name" value="PyrdxlP-dep_Trfase"/>
</dbReference>
<dbReference type="GO" id="GO:0008483">
    <property type="term" value="F:transaminase activity"/>
    <property type="evidence" value="ECO:0007669"/>
    <property type="project" value="TreeGrafter"/>
</dbReference>
<evidence type="ECO:0000256" key="3">
    <source>
        <dbReference type="RuleBase" id="RU004508"/>
    </source>
</evidence>
<evidence type="ECO:0000313" key="5">
    <source>
        <dbReference type="Proteomes" id="UP001157947"/>
    </source>
</evidence>
<accession>A0AA45WN62</accession>
<protein>
    <submittedName>
        <fullName evidence="4">dTDP-4-amino-4,6-dideoxygalactose transaminase</fullName>
    </submittedName>
</protein>
<dbReference type="AlphaFoldDB" id="A0AA45WN62"/>
<evidence type="ECO:0000313" key="4">
    <source>
        <dbReference type="EMBL" id="SMP17422.1"/>
    </source>
</evidence>
<dbReference type="InterPro" id="IPR015422">
    <property type="entry name" value="PyrdxlP-dep_Trfase_small"/>
</dbReference>
<dbReference type="Pfam" id="PF01041">
    <property type="entry name" value="DegT_DnrJ_EryC1"/>
    <property type="match status" value="1"/>
</dbReference>
<sequence length="518" mass="59964">MKYIILDTNIVLDYFIEDRSFHNKVKNFLEKNKEKFKYLIVSYQYDTIFYILRRFLKEANINQKIEEFLRNYKINIISTTGKDNLNSTKYKDIEDGILISVCERIGKDCFILTNDMLLIKEFNRATNIDGFNLDIEEKLPLLNLKLEYISYVEDLENAILKNCISANYILGPEVKELEQKVASYIDTKYAIGCSSGTDALVLSLRALAIKNKNQEYWDKEDLIITTPFTFTATGDSILRAGATPLFVDIDLDTYNINPELVEKAIKKYGKRIKGIVPVHLYGQPCNMDEIVRIAKENDLFIVEDCAQSFGAKWDGKYTGSFGDTGCFSFFPSKNLGGFGDGGMITTNDEKLYELISMLIKHGGKDKYNVDHIGYNARLDTLQAAILLAKMEYIDEFTERRRKIAKFYDENLQNIDWIITPKVLDKAYHVYHQYTIRIKDKNREKVQKMFIDKGIQTMVYYPVPLYKMKVFINNRMEIFGDLKNSEIASQSVLSLPIEPLYGEEEIKKVIDNLKIMGER</sequence>
<dbReference type="SUPFAM" id="SSF53383">
    <property type="entry name" value="PLP-dependent transferases"/>
    <property type="match status" value="1"/>
</dbReference>
<organism evidence="4 5">
    <name type="scientific">Venenivibrio stagnispumantis</name>
    <dbReference type="NCBI Taxonomy" id="407998"/>
    <lineage>
        <taxon>Bacteria</taxon>
        <taxon>Pseudomonadati</taxon>
        <taxon>Aquificota</taxon>
        <taxon>Aquificia</taxon>
        <taxon>Aquificales</taxon>
        <taxon>Hydrogenothermaceae</taxon>
        <taxon>Venenivibrio</taxon>
    </lineage>
</organism>
<evidence type="ECO:0000256" key="2">
    <source>
        <dbReference type="ARBA" id="ARBA00037999"/>
    </source>
</evidence>